<feature type="binding site" evidence="11">
    <location>
        <position position="583"/>
    </location>
    <ligand>
        <name>Ca(2+)</name>
        <dbReference type="ChEBI" id="CHEBI:29108"/>
    </ligand>
</feature>
<accession>A0ABR2Y2Y5</accession>
<comment type="catalytic activity">
    <reaction evidence="1">
        <text>Release of an N-terminal tripeptide from a polypeptide.</text>
        <dbReference type="EC" id="3.4.14.10"/>
    </reaction>
</comment>
<evidence type="ECO:0000256" key="9">
    <source>
        <dbReference type="ARBA" id="ARBA00022837"/>
    </source>
</evidence>
<dbReference type="Pfam" id="PF09286">
    <property type="entry name" value="Pro-kuma_activ"/>
    <property type="match status" value="1"/>
</dbReference>
<dbReference type="SUPFAM" id="SSF54897">
    <property type="entry name" value="Protease propeptides/inhibitors"/>
    <property type="match status" value="1"/>
</dbReference>
<dbReference type="Proteomes" id="UP001465668">
    <property type="component" value="Unassembled WGS sequence"/>
</dbReference>
<feature type="binding site" evidence="11">
    <location>
        <position position="582"/>
    </location>
    <ligand>
        <name>Ca(2+)</name>
        <dbReference type="ChEBI" id="CHEBI:29108"/>
    </ligand>
</feature>
<dbReference type="SUPFAM" id="SSF52743">
    <property type="entry name" value="Subtilisin-like"/>
    <property type="match status" value="1"/>
</dbReference>
<evidence type="ECO:0000256" key="1">
    <source>
        <dbReference type="ARBA" id="ARBA00001910"/>
    </source>
</evidence>
<sequence>MLRYPLTHLCHIIAFFSCIANAVGSASHERRQWIPGWQRADPAVDKDSALTIHIFLAQQNLEEAHDHLIRVSDPTRPEYGRHWTAKQVADWFAPPPDSVEEVTKWLAESGIPRERLQRSGDNSELYFDTTIDDLERLLNTTYYAYEHERNFKIYGCDEYRLPQRVQKYVDFISPTVQWWGQEEPTNLARRQQMSPRNTADMSSDCTRLTTPACLRKAYGIPKRRSWQPNNSLSTVTFYSGAYVQEDLNIFFDQLQPELVGHKPKFESIDGGVNDDTYRSFGHNGEANLDLSYTMALTSPLDITNYHVGDPLRGGFINHLLAAFDGGYCDALDPNFDATYGQDLPARGENSESYGHPSLDCGSHEPAKVISISYGGTEGQFTPAYEKRQCNEFLKLGLMGITVVLGSGDYGVRSKQITEECDDSNEKFHVGFPASCPYVLSVGGTQLEADADPGAHEVAFEWSPPNNESTAAILSSGGGFSDVFSRPTYQTEAIESYLATEDSNLSTFDFNRTGRGYPDISANANAYAVVVNGTFTTIYGTSASAPTVASIIAMINDERLVLGKSTVGFINPILYANPQIFDDVTEGSNYNCRRPAFNAIQGWDPVTGLGTPNYERMLELFRMLP</sequence>
<dbReference type="PROSITE" id="PS51257">
    <property type="entry name" value="PROKAR_LIPOPROTEIN"/>
    <property type="match status" value="1"/>
</dbReference>
<feature type="binding site" evidence="11">
    <location>
        <position position="601"/>
    </location>
    <ligand>
        <name>Ca(2+)</name>
        <dbReference type="ChEBI" id="CHEBI:29108"/>
    </ligand>
</feature>
<evidence type="ECO:0000259" key="13">
    <source>
        <dbReference type="PROSITE" id="PS51695"/>
    </source>
</evidence>
<evidence type="ECO:0000313" key="15">
    <source>
        <dbReference type="Proteomes" id="UP001465668"/>
    </source>
</evidence>
<evidence type="ECO:0000256" key="4">
    <source>
        <dbReference type="ARBA" id="ARBA00012462"/>
    </source>
</evidence>
<feature type="chain" id="PRO_5046067201" description="tripeptidyl-peptidase II" evidence="12">
    <location>
        <begin position="26"/>
        <end position="624"/>
    </location>
</feature>
<dbReference type="Gene3D" id="3.40.50.200">
    <property type="entry name" value="Peptidase S8/S53 domain"/>
    <property type="match status" value="1"/>
</dbReference>
<dbReference type="SMART" id="SM00944">
    <property type="entry name" value="Pro-kuma_activ"/>
    <property type="match status" value="1"/>
</dbReference>
<comment type="cofactor">
    <cofactor evidence="11">
        <name>Ca(2+)</name>
        <dbReference type="ChEBI" id="CHEBI:29108"/>
    </cofactor>
    <text evidence="11">Binds 1 Ca(2+) ion per subunit.</text>
</comment>
<evidence type="ECO:0000256" key="12">
    <source>
        <dbReference type="SAM" id="SignalP"/>
    </source>
</evidence>
<comment type="caution">
    <text evidence="14">The sequence shown here is derived from an EMBL/GenBank/DDBJ whole genome shotgun (WGS) entry which is preliminary data.</text>
</comment>
<feature type="domain" description="Peptidase S53" evidence="13">
    <location>
        <begin position="208"/>
        <end position="623"/>
    </location>
</feature>
<feature type="active site" description="Charge relay system" evidence="11">
    <location>
        <position position="289"/>
    </location>
</feature>
<evidence type="ECO:0000256" key="5">
    <source>
        <dbReference type="ARBA" id="ARBA00022670"/>
    </source>
</evidence>
<keyword evidence="15" id="KW-1185">Reference proteome</keyword>
<dbReference type="CDD" id="cd11377">
    <property type="entry name" value="Pro-peptidase_S53"/>
    <property type="match status" value="1"/>
</dbReference>
<feature type="binding site" evidence="11">
    <location>
        <position position="603"/>
    </location>
    <ligand>
        <name>Ca(2+)</name>
        <dbReference type="ChEBI" id="CHEBI:29108"/>
    </ligand>
</feature>
<keyword evidence="6 11" id="KW-0479">Metal-binding</keyword>
<gene>
    <name evidence="14" type="ORF">SCAR479_02888</name>
</gene>
<dbReference type="InterPro" id="IPR000209">
    <property type="entry name" value="Peptidase_S8/S53_dom"/>
</dbReference>
<comment type="function">
    <text evidence="2">Secreted tripeptidyl-peptidase which degrades proteins at acidic pHs and is involved in virulence.</text>
</comment>
<dbReference type="InterPro" id="IPR030400">
    <property type="entry name" value="Sedolisin_dom"/>
</dbReference>
<dbReference type="Pfam" id="PF00082">
    <property type="entry name" value="Peptidase_S8"/>
    <property type="match status" value="1"/>
</dbReference>
<keyword evidence="12" id="KW-0732">Signal</keyword>
<keyword evidence="7 11" id="KW-0378">Hydrolase</keyword>
<dbReference type="PROSITE" id="PS51695">
    <property type="entry name" value="SEDOLISIN"/>
    <property type="match status" value="1"/>
</dbReference>
<evidence type="ECO:0000256" key="2">
    <source>
        <dbReference type="ARBA" id="ARBA00002451"/>
    </source>
</evidence>
<protein>
    <recommendedName>
        <fullName evidence="4">tripeptidyl-peptidase II</fullName>
        <ecNumber evidence="4">3.4.14.10</ecNumber>
    </recommendedName>
</protein>
<evidence type="ECO:0000256" key="8">
    <source>
        <dbReference type="ARBA" id="ARBA00022825"/>
    </source>
</evidence>
<feature type="active site" description="Charge relay system" evidence="11">
    <location>
        <position position="541"/>
    </location>
</feature>
<dbReference type="InterPro" id="IPR015366">
    <property type="entry name" value="S53_propep"/>
</dbReference>
<dbReference type="InterPro" id="IPR050819">
    <property type="entry name" value="Tripeptidyl-peptidase_I"/>
</dbReference>
<keyword evidence="8 11" id="KW-0720">Serine protease</keyword>
<dbReference type="InterPro" id="IPR036852">
    <property type="entry name" value="Peptidase_S8/S53_dom_sf"/>
</dbReference>
<keyword evidence="5 11" id="KW-0645">Protease</keyword>
<dbReference type="EC" id="3.4.14.10" evidence="4"/>
<evidence type="ECO:0000256" key="6">
    <source>
        <dbReference type="ARBA" id="ARBA00022723"/>
    </source>
</evidence>
<evidence type="ECO:0000256" key="3">
    <source>
        <dbReference type="ARBA" id="ARBA00004239"/>
    </source>
</evidence>
<evidence type="ECO:0000256" key="7">
    <source>
        <dbReference type="ARBA" id="ARBA00022801"/>
    </source>
</evidence>
<evidence type="ECO:0000256" key="11">
    <source>
        <dbReference type="PROSITE-ProRule" id="PRU01032"/>
    </source>
</evidence>
<feature type="active site" description="Charge relay system" evidence="11">
    <location>
        <position position="285"/>
    </location>
</feature>
<proteinExistence type="predicted"/>
<keyword evidence="10" id="KW-0865">Zymogen</keyword>
<evidence type="ECO:0000313" key="14">
    <source>
        <dbReference type="EMBL" id="KAK9780251.1"/>
    </source>
</evidence>
<keyword evidence="9 11" id="KW-0106">Calcium</keyword>
<feature type="signal peptide" evidence="12">
    <location>
        <begin position="1"/>
        <end position="25"/>
    </location>
</feature>
<comment type="subcellular location">
    <subcellularLocation>
        <location evidence="3">Secreted</location>
        <location evidence="3">Extracellular space</location>
    </subcellularLocation>
</comment>
<dbReference type="EMBL" id="JARVKM010000007">
    <property type="protein sequence ID" value="KAK9780251.1"/>
    <property type="molecule type" value="Genomic_DNA"/>
</dbReference>
<name>A0ABR2Y2Y5_9PEZI</name>
<evidence type="ECO:0000256" key="10">
    <source>
        <dbReference type="ARBA" id="ARBA00023145"/>
    </source>
</evidence>
<dbReference type="PANTHER" id="PTHR14218">
    <property type="entry name" value="PROTEASE S8 TRIPEPTIDYL PEPTIDASE I CLN2"/>
    <property type="match status" value="1"/>
</dbReference>
<dbReference type="CDD" id="cd04056">
    <property type="entry name" value="Peptidases_S53"/>
    <property type="match status" value="1"/>
</dbReference>
<dbReference type="PANTHER" id="PTHR14218:SF19">
    <property type="entry name" value="SERINE PROTEASE AORO, PUTATIVE (AFU_ORTHOLOGUE AFUA_6G10250)-RELATED"/>
    <property type="match status" value="1"/>
</dbReference>
<organism evidence="14 15">
    <name type="scientific">Seiridium cardinale</name>
    <dbReference type="NCBI Taxonomy" id="138064"/>
    <lineage>
        <taxon>Eukaryota</taxon>
        <taxon>Fungi</taxon>
        <taxon>Dikarya</taxon>
        <taxon>Ascomycota</taxon>
        <taxon>Pezizomycotina</taxon>
        <taxon>Sordariomycetes</taxon>
        <taxon>Xylariomycetidae</taxon>
        <taxon>Amphisphaeriales</taxon>
        <taxon>Sporocadaceae</taxon>
        <taxon>Seiridium</taxon>
    </lineage>
</organism>
<reference evidence="14 15" key="1">
    <citation type="submission" date="2024-02" db="EMBL/GenBank/DDBJ databases">
        <title>First draft genome assembly of two strains of Seiridium cardinale.</title>
        <authorList>
            <person name="Emiliani G."/>
            <person name="Scali E."/>
        </authorList>
    </citation>
    <scope>NUCLEOTIDE SEQUENCE [LARGE SCALE GENOMIC DNA]</scope>
    <source>
        <strain evidence="14 15">BM-138-000479</strain>
    </source>
</reference>